<dbReference type="InterPro" id="IPR005794">
    <property type="entry name" value="Fmt"/>
</dbReference>
<evidence type="ECO:0000313" key="9">
    <source>
        <dbReference type="Proteomes" id="UP000291289"/>
    </source>
</evidence>
<comment type="caution">
    <text evidence="8">The sequence shown here is derived from an EMBL/GenBank/DDBJ whole genome shotgun (WGS) entry which is preliminary data.</text>
</comment>
<evidence type="ECO:0000256" key="2">
    <source>
        <dbReference type="ARBA" id="ARBA00012261"/>
    </source>
</evidence>
<dbReference type="SUPFAM" id="SSF53328">
    <property type="entry name" value="Formyltransferase"/>
    <property type="match status" value="1"/>
</dbReference>
<reference evidence="8 9" key="1">
    <citation type="submission" date="2018-12" db="EMBL/GenBank/DDBJ databases">
        <title>Alloscrdovia theropitheci sp. nov: a novel taxon from the feces of the bleeding-herat monkey (Theropithecus geleda).</title>
        <authorList>
            <person name="Modesto M."/>
        </authorList>
    </citation>
    <scope>NUCLEOTIDE SEQUENCE [LARGE SCALE GENOMIC DNA]</scope>
    <source>
        <strain evidence="8 9">GLDI4/2</strain>
    </source>
</reference>
<organism evidence="8 9">
    <name type="scientific">Alloscardovia theropitheci</name>
    <dbReference type="NCBI Taxonomy" id="2496842"/>
    <lineage>
        <taxon>Bacteria</taxon>
        <taxon>Bacillati</taxon>
        <taxon>Actinomycetota</taxon>
        <taxon>Actinomycetes</taxon>
        <taxon>Bifidobacteriales</taxon>
        <taxon>Bifidobacteriaceae</taxon>
        <taxon>Alloscardovia</taxon>
    </lineage>
</organism>
<dbReference type="PANTHER" id="PTHR11138">
    <property type="entry name" value="METHIONYL-TRNA FORMYLTRANSFERASE"/>
    <property type="match status" value="1"/>
</dbReference>
<evidence type="ECO:0000259" key="6">
    <source>
        <dbReference type="Pfam" id="PF00551"/>
    </source>
</evidence>
<keyword evidence="4 5" id="KW-0648">Protein biosynthesis</keyword>
<dbReference type="SUPFAM" id="SSF50486">
    <property type="entry name" value="FMT C-terminal domain-like"/>
    <property type="match status" value="1"/>
</dbReference>
<accession>A0A4R0R199</accession>
<keyword evidence="9" id="KW-1185">Reference proteome</keyword>
<dbReference type="InterPro" id="IPR044135">
    <property type="entry name" value="Met-tRNA-FMT_C"/>
</dbReference>
<comment type="catalytic activity">
    <reaction evidence="5">
        <text>L-methionyl-tRNA(fMet) + (6R)-10-formyltetrahydrofolate = N-formyl-L-methionyl-tRNA(fMet) + (6S)-5,6,7,8-tetrahydrofolate + H(+)</text>
        <dbReference type="Rhea" id="RHEA:24380"/>
        <dbReference type="Rhea" id="RHEA-COMP:9952"/>
        <dbReference type="Rhea" id="RHEA-COMP:9953"/>
        <dbReference type="ChEBI" id="CHEBI:15378"/>
        <dbReference type="ChEBI" id="CHEBI:57453"/>
        <dbReference type="ChEBI" id="CHEBI:78530"/>
        <dbReference type="ChEBI" id="CHEBI:78844"/>
        <dbReference type="ChEBI" id="CHEBI:195366"/>
        <dbReference type="EC" id="2.1.2.9"/>
    </reaction>
</comment>
<feature type="domain" description="Formyl transferase N-terminal" evidence="6">
    <location>
        <begin position="4"/>
        <end position="175"/>
    </location>
</feature>
<gene>
    <name evidence="5" type="primary">fmt</name>
    <name evidence="8" type="ORF">EJ419_00485</name>
</gene>
<dbReference type="NCBIfam" id="TIGR00460">
    <property type="entry name" value="fmt"/>
    <property type="match status" value="1"/>
</dbReference>
<dbReference type="InterPro" id="IPR002376">
    <property type="entry name" value="Formyl_transf_N"/>
</dbReference>
<evidence type="ECO:0000259" key="7">
    <source>
        <dbReference type="Pfam" id="PF02911"/>
    </source>
</evidence>
<evidence type="ECO:0000256" key="4">
    <source>
        <dbReference type="ARBA" id="ARBA00022917"/>
    </source>
</evidence>
<dbReference type="Gene3D" id="3.40.50.12230">
    <property type="match status" value="1"/>
</dbReference>
<dbReference type="CDD" id="cd08646">
    <property type="entry name" value="FMT_core_Met-tRNA-FMT_N"/>
    <property type="match status" value="1"/>
</dbReference>
<dbReference type="GO" id="GO:0005829">
    <property type="term" value="C:cytosol"/>
    <property type="evidence" value="ECO:0007669"/>
    <property type="project" value="TreeGrafter"/>
</dbReference>
<dbReference type="InterPro" id="IPR036477">
    <property type="entry name" value="Formyl_transf_N_sf"/>
</dbReference>
<evidence type="ECO:0000256" key="3">
    <source>
        <dbReference type="ARBA" id="ARBA00022679"/>
    </source>
</evidence>
<name>A0A4R0R199_9BIFI</name>
<feature type="domain" description="Formyl transferase C-terminal" evidence="7">
    <location>
        <begin position="205"/>
        <end position="306"/>
    </location>
</feature>
<dbReference type="EMBL" id="RXLP01000002">
    <property type="protein sequence ID" value="TCD54906.1"/>
    <property type="molecule type" value="Genomic_DNA"/>
</dbReference>
<dbReference type="InterPro" id="IPR005793">
    <property type="entry name" value="Formyl_trans_C"/>
</dbReference>
<feature type="binding site" evidence="5">
    <location>
        <begin position="111"/>
        <end position="114"/>
    </location>
    <ligand>
        <name>(6S)-5,6,7,8-tetrahydrofolate</name>
        <dbReference type="ChEBI" id="CHEBI:57453"/>
    </ligand>
</feature>
<dbReference type="Proteomes" id="UP000291289">
    <property type="component" value="Unassembled WGS sequence"/>
</dbReference>
<evidence type="ECO:0000256" key="5">
    <source>
        <dbReference type="HAMAP-Rule" id="MF_00182"/>
    </source>
</evidence>
<dbReference type="HAMAP" id="MF_00182">
    <property type="entry name" value="Formyl_trans"/>
    <property type="match status" value="1"/>
</dbReference>
<keyword evidence="3 5" id="KW-0808">Transferase</keyword>
<dbReference type="PANTHER" id="PTHR11138:SF5">
    <property type="entry name" value="METHIONYL-TRNA FORMYLTRANSFERASE, MITOCHONDRIAL"/>
    <property type="match status" value="1"/>
</dbReference>
<dbReference type="InterPro" id="IPR041711">
    <property type="entry name" value="Met-tRNA-FMT_N"/>
</dbReference>
<proteinExistence type="inferred from homology"/>
<dbReference type="CDD" id="cd08704">
    <property type="entry name" value="Met_tRNA_FMT_C"/>
    <property type="match status" value="1"/>
</dbReference>
<dbReference type="Pfam" id="PF02911">
    <property type="entry name" value="Formyl_trans_C"/>
    <property type="match status" value="1"/>
</dbReference>
<comment type="function">
    <text evidence="5">Attaches a formyl group to the free amino group of methionyl-tRNA(fMet). The formyl group appears to play a dual role in the initiator identity of N-formylmethionyl-tRNA by promoting its recognition by IF2 and preventing the misappropriation of this tRNA by the elongation apparatus.</text>
</comment>
<sequence length="315" mass="33890">MTRILFAGTPEVAVQPLHALCEAGGDIEVVGVLTRPDAPQGRGRKLTPSPVKKAALELGLPVIEHKPTSPEFFESLDELKPDMAAVVAYGNLLKQEALDAIAGGWYNLHFSLLPLWRGAAPVQRAIWAGDEITGATVFRIGPGLDDGPILAQSTVTIGEHETSGQLLERLSNDGALLLRSALQGLISGHITPREQEDGVYEHAAKIHPVDARIRFDVPAFATDRQIRACTPEPGAWTVLHNGDEETIKLHVIEAQIDADAQQLEPGVLAVTKKHVWVGTATYPLELLAVKAQGKKQMSAADWARGARLQAGAYCE</sequence>
<protein>
    <recommendedName>
        <fullName evidence="2 5">Methionyl-tRNA formyltransferase</fullName>
        <ecNumber evidence="2 5">2.1.2.9</ecNumber>
    </recommendedName>
</protein>
<evidence type="ECO:0000313" key="8">
    <source>
        <dbReference type="EMBL" id="TCD54906.1"/>
    </source>
</evidence>
<dbReference type="Pfam" id="PF00551">
    <property type="entry name" value="Formyl_trans_N"/>
    <property type="match status" value="1"/>
</dbReference>
<evidence type="ECO:0000256" key="1">
    <source>
        <dbReference type="ARBA" id="ARBA00010699"/>
    </source>
</evidence>
<dbReference type="EC" id="2.1.2.9" evidence="2 5"/>
<dbReference type="InterPro" id="IPR011034">
    <property type="entry name" value="Formyl_transferase-like_C_sf"/>
</dbReference>
<comment type="similarity">
    <text evidence="1 5">Belongs to the Fmt family.</text>
</comment>
<dbReference type="GO" id="GO:0004479">
    <property type="term" value="F:methionyl-tRNA formyltransferase activity"/>
    <property type="evidence" value="ECO:0007669"/>
    <property type="project" value="UniProtKB-UniRule"/>
</dbReference>
<dbReference type="AlphaFoldDB" id="A0A4R0R199"/>
<dbReference type="RefSeq" id="WP_131282965.1">
    <property type="nucleotide sequence ID" value="NZ_RXLP01000002.1"/>
</dbReference>
<dbReference type="OrthoDB" id="9802815at2"/>